<name>A0AAP0E7N1_9MAGN</name>
<dbReference type="PANTHER" id="PTHR13068:SF236">
    <property type="entry name" value="OS02G0749800 PROTEIN"/>
    <property type="match status" value="1"/>
</dbReference>
<comment type="similarity">
    <text evidence="1">Belongs to the mTERF family.</text>
</comment>
<dbReference type="Proteomes" id="UP001417504">
    <property type="component" value="Unassembled WGS sequence"/>
</dbReference>
<accession>A0AAP0E7N1</accession>
<evidence type="ECO:0000256" key="1">
    <source>
        <dbReference type="ARBA" id="ARBA00007692"/>
    </source>
</evidence>
<keyword evidence="3" id="KW-0809">Transit peptide</keyword>
<keyword evidence="2" id="KW-0804">Transcription</keyword>
<dbReference type="GO" id="GO:0006353">
    <property type="term" value="P:DNA-templated transcription termination"/>
    <property type="evidence" value="ECO:0007669"/>
    <property type="project" value="UniProtKB-KW"/>
</dbReference>
<dbReference type="AlphaFoldDB" id="A0AAP0E7N1"/>
<dbReference type="InterPro" id="IPR038538">
    <property type="entry name" value="MTERF_sf"/>
</dbReference>
<reference evidence="4 5" key="1">
    <citation type="submission" date="2024-01" db="EMBL/GenBank/DDBJ databases">
        <title>Genome assemblies of Stephania.</title>
        <authorList>
            <person name="Yang L."/>
        </authorList>
    </citation>
    <scope>NUCLEOTIDE SEQUENCE [LARGE SCALE GENOMIC DNA]</scope>
    <source>
        <strain evidence="4">QJT</strain>
        <tissue evidence="4">Leaf</tissue>
    </source>
</reference>
<evidence type="ECO:0000256" key="2">
    <source>
        <dbReference type="ARBA" id="ARBA00022472"/>
    </source>
</evidence>
<keyword evidence="5" id="KW-1185">Reference proteome</keyword>
<dbReference type="Pfam" id="PF02536">
    <property type="entry name" value="mTERF"/>
    <property type="match status" value="2"/>
</dbReference>
<organism evidence="4 5">
    <name type="scientific">Stephania japonica</name>
    <dbReference type="NCBI Taxonomy" id="461633"/>
    <lineage>
        <taxon>Eukaryota</taxon>
        <taxon>Viridiplantae</taxon>
        <taxon>Streptophyta</taxon>
        <taxon>Embryophyta</taxon>
        <taxon>Tracheophyta</taxon>
        <taxon>Spermatophyta</taxon>
        <taxon>Magnoliopsida</taxon>
        <taxon>Ranunculales</taxon>
        <taxon>Menispermaceae</taxon>
        <taxon>Menispermoideae</taxon>
        <taxon>Cissampelideae</taxon>
        <taxon>Stephania</taxon>
    </lineage>
</organism>
<keyword evidence="2" id="KW-0806">Transcription termination</keyword>
<dbReference type="PANTHER" id="PTHR13068">
    <property type="entry name" value="CGI-12 PROTEIN-RELATED"/>
    <property type="match status" value="1"/>
</dbReference>
<comment type="caution">
    <text evidence="4">The sequence shown here is derived from an EMBL/GenBank/DDBJ whole genome shotgun (WGS) entry which is preliminary data.</text>
</comment>
<evidence type="ECO:0000256" key="3">
    <source>
        <dbReference type="ARBA" id="ARBA00022946"/>
    </source>
</evidence>
<sequence length="391" mass="44993">MRSVALIDPIPSVKLSFCRSVLKQPQRKTEHTPQPNRWYYLPSSALCDASLNKQNTTNAVDFLMNSCCLSSKKAESAAKKIRPNFKTQNPNYVLEFLKSTGFSKTHIAKLISTCPALLFSSVEKTLKPKHDLFKDSGFSDAQIADFMVVKPSVFFRSLESQIVPALESIRSFVQTDENVIRVVRRSVFMLTNNMSARLEPNLRSLRECNVPESRIAYVMMTQPSMLLLKENVLKEAIDKVMELGFQPETKMFTVALHAMSSMKKMTWDCKVKLLKEWGWSDEQIIDGFKRVPLFMSCSEKKMNVGLSYFSKTLKWDASILSINPKCLMFSLKTRVMPRVKVFKILVAKKVFKTESELIKILNMSEEYFLNKVVVKHKDYLPEFYKPRKVKI</sequence>
<gene>
    <name evidence="4" type="ORF">Sjap_026258</name>
</gene>
<proteinExistence type="inferred from homology"/>
<protein>
    <submittedName>
        <fullName evidence="4">Uncharacterized protein</fullName>
    </submittedName>
</protein>
<dbReference type="GO" id="GO:0003676">
    <property type="term" value="F:nucleic acid binding"/>
    <property type="evidence" value="ECO:0007669"/>
    <property type="project" value="InterPro"/>
</dbReference>
<dbReference type="InterPro" id="IPR003690">
    <property type="entry name" value="MTERF"/>
</dbReference>
<dbReference type="FunFam" id="1.25.70.10:FF:000001">
    <property type="entry name" value="Mitochondrial transcription termination factor-like"/>
    <property type="match status" value="1"/>
</dbReference>
<keyword evidence="2" id="KW-0805">Transcription regulation</keyword>
<dbReference type="SMART" id="SM00733">
    <property type="entry name" value="Mterf"/>
    <property type="match status" value="6"/>
</dbReference>
<evidence type="ECO:0000313" key="5">
    <source>
        <dbReference type="Proteomes" id="UP001417504"/>
    </source>
</evidence>
<dbReference type="EMBL" id="JBBNAE010000011">
    <property type="protein sequence ID" value="KAK9085847.1"/>
    <property type="molecule type" value="Genomic_DNA"/>
</dbReference>
<evidence type="ECO:0000313" key="4">
    <source>
        <dbReference type="EMBL" id="KAK9085847.1"/>
    </source>
</evidence>
<dbReference type="Gene3D" id="1.25.70.10">
    <property type="entry name" value="Transcription termination factor 3, mitochondrial"/>
    <property type="match status" value="1"/>
</dbReference>